<dbReference type="STRING" id="376686.Fjoh_3898"/>
<dbReference type="RefSeq" id="WP_012025875.1">
    <property type="nucleotide sequence ID" value="NC_009441.1"/>
</dbReference>
<keyword evidence="3" id="KW-1185">Reference proteome</keyword>
<dbReference type="OrthoDB" id="1363508at2"/>
<organism evidence="2 3">
    <name type="scientific">Flavobacterium johnsoniae (strain ATCC 17061 / DSM 2064 / JCM 8514 / BCRC 14874 / CCUG 350202 / NBRC 14942 / NCIMB 11054 / UW101)</name>
    <name type="common">Cytophaga johnsonae</name>
    <dbReference type="NCBI Taxonomy" id="376686"/>
    <lineage>
        <taxon>Bacteria</taxon>
        <taxon>Pseudomonadati</taxon>
        <taxon>Bacteroidota</taxon>
        <taxon>Flavobacteriia</taxon>
        <taxon>Flavobacteriales</taxon>
        <taxon>Flavobacteriaceae</taxon>
        <taxon>Flavobacterium</taxon>
    </lineage>
</organism>
<dbReference type="KEGG" id="fjo:Fjoh_3898"/>
<proteinExistence type="predicted"/>
<name>A5FD12_FLAJ1</name>
<evidence type="ECO:0000256" key="1">
    <source>
        <dbReference type="SAM" id="SignalP"/>
    </source>
</evidence>
<gene>
    <name evidence="2" type="ordered locus">Fjoh_3898</name>
</gene>
<feature type="chain" id="PRO_5030164284" description="DUF3828 domain-containing protein" evidence="1">
    <location>
        <begin position="18"/>
        <end position="322"/>
    </location>
</feature>
<dbReference type="eggNOG" id="ENOG5033QSP">
    <property type="taxonomic scope" value="Bacteria"/>
</dbReference>
<evidence type="ECO:0000313" key="2">
    <source>
        <dbReference type="EMBL" id="ABQ06909.1"/>
    </source>
</evidence>
<dbReference type="Proteomes" id="UP000006694">
    <property type="component" value="Chromosome"/>
</dbReference>
<protein>
    <recommendedName>
        <fullName evidence="4">DUF3828 domain-containing protein</fullName>
    </recommendedName>
</protein>
<feature type="signal peptide" evidence="1">
    <location>
        <begin position="1"/>
        <end position="17"/>
    </location>
</feature>
<sequence length="322" mass="37446">MKNILLFILLFCTICNAQDTPNADIAKEIYSPSNKEKLAADAYEVFKTNKFLDFKNRETLIEKIEGAVYKKMDLNDYFPNKKDWDKIEKEDITTFEKEKNAQYSYSNNTLTEIKTEFGSYNVRKEIKTIYNSKCFVLLYEKKYFVGDNYNRTESTINEYINDNQVVKIIRKIEYPKKENNSQSVIRVKYEDDILNIASENGSILCEFIENKMPAESISKLTPNQTTDYFRYALIQQNIGAAKKHCTEKMAQKIESVLLPYPNITDINSLGGSGSFGEKVTINENWGIILKDNKTEKCNVVLRFVKQKNGWKIDDFEIIKKPL</sequence>
<reference evidence="2 3" key="1">
    <citation type="journal article" date="2009" name="Appl. Environ. Microbiol.">
        <title>Novel features of the polysaccharide-digesting gliding bacterium Flavobacterium johnsoniae as revealed by genome sequence analysis.</title>
        <authorList>
            <person name="McBride M.J."/>
            <person name="Xie G."/>
            <person name="Martens E.C."/>
            <person name="Lapidus A."/>
            <person name="Henrissat B."/>
            <person name="Rhodes R.G."/>
            <person name="Goltsman E."/>
            <person name="Wang W."/>
            <person name="Xu J."/>
            <person name="Hunnicutt D.W."/>
            <person name="Staroscik A.M."/>
            <person name="Hoover T.R."/>
            <person name="Cheng Y.Q."/>
            <person name="Stein J.L."/>
        </authorList>
    </citation>
    <scope>NUCLEOTIDE SEQUENCE [LARGE SCALE GENOMIC DNA]</scope>
    <source>
        <strain evidence="3">ATCC 17061 / DSM 2064 / JCM 8514 / BCRC 14874 / CCUG 350202 / NBRC 14942 / NCIMB 11054 / UW101</strain>
    </source>
</reference>
<evidence type="ECO:0000313" key="3">
    <source>
        <dbReference type="Proteomes" id="UP000006694"/>
    </source>
</evidence>
<accession>A5FD12</accession>
<evidence type="ECO:0008006" key="4">
    <source>
        <dbReference type="Google" id="ProtNLM"/>
    </source>
</evidence>
<dbReference type="HOGENOM" id="CLU_879691_0_0_10"/>
<dbReference type="AlphaFoldDB" id="A5FD12"/>
<dbReference type="EMBL" id="CP000685">
    <property type="protein sequence ID" value="ABQ06909.1"/>
    <property type="molecule type" value="Genomic_DNA"/>
</dbReference>
<keyword evidence="1" id="KW-0732">Signal</keyword>
<dbReference type="GeneID" id="31766817"/>